<dbReference type="InterPro" id="IPR010982">
    <property type="entry name" value="Lambda_DNA-bd_dom_sf"/>
</dbReference>
<dbReference type="Proteomes" id="UP001172083">
    <property type="component" value="Unassembled WGS sequence"/>
</dbReference>
<dbReference type="Gene3D" id="1.10.260.40">
    <property type="entry name" value="lambda repressor-like DNA-binding domains"/>
    <property type="match status" value="1"/>
</dbReference>
<dbReference type="EMBL" id="JAUJEB010000007">
    <property type="protein sequence ID" value="MDN5215954.1"/>
    <property type="molecule type" value="Genomic_DNA"/>
</dbReference>
<dbReference type="InterPro" id="IPR001387">
    <property type="entry name" value="Cro/C1-type_HTH"/>
</dbReference>
<name>A0ABT8LDV8_9BACT</name>
<organism evidence="4 5">
    <name type="scientific">Agaribacillus aureus</name>
    <dbReference type="NCBI Taxonomy" id="3051825"/>
    <lineage>
        <taxon>Bacteria</taxon>
        <taxon>Pseudomonadati</taxon>
        <taxon>Bacteroidota</taxon>
        <taxon>Cytophagia</taxon>
        <taxon>Cytophagales</taxon>
        <taxon>Splendidivirgaceae</taxon>
        <taxon>Agaribacillus</taxon>
    </lineage>
</organism>
<keyword evidence="5" id="KW-1185">Reference proteome</keyword>
<feature type="domain" description="HTH cro/C1-type" evidence="3">
    <location>
        <begin position="11"/>
        <end position="71"/>
    </location>
</feature>
<evidence type="ECO:0000256" key="2">
    <source>
        <dbReference type="SAM" id="Coils"/>
    </source>
</evidence>
<evidence type="ECO:0000256" key="1">
    <source>
        <dbReference type="ARBA" id="ARBA00023125"/>
    </source>
</evidence>
<sequence>MKKENFFGTNLRKLRKSMGISQTVLAERINESTGAKLRHNVISNYENGVTLPSLGLVPTIASILNISVDLLLGVKQAEDEVVQEESIAQLTKKERMDQLKAEQLDLQPFLHISRVDVSVLSRHELIDVLNEQYDLIDQLLKEITRLKDDNISTKERLFDLREKFETFLGK</sequence>
<keyword evidence="1" id="KW-0238">DNA-binding</keyword>
<protein>
    <submittedName>
        <fullName evidence="4">Helix-turn-helix domain-containing protein</fullName>
    </submittedName>
</protein>
<proteinExistence type="predicted"/>
<evidence type="ECO:0000313" key="4">
    <source>
        <dbReference type="EMBL" id="MDN5215954.1"/>
    </source>
</evidence>
<accession>A0ABT8LDV8</accession>
<dbReference type="RefSeq" id="WP_346761289.1">
    <property type="nucleotide sequence ID" value="NZ_JAUJEB010000007.1"/>
</dbReference>
<dbReference type="PANTHER" id="PTHR46558">
    <property type="entry name" value="TRACRIPTIONAL REGULATORY PROTEIN-RELATED-RELATED"/>
    <property type="match status" value="1"/>
</dbReference>
<comment type="caution">
    <text evidence="4">The sequence shown here is derived from an EMBL/GenBank/DDBJ whole genome shotgun (WGS) entry which is preliminary data.</text>
</comment>
<dbReference type="Pfam" id="PF01381">
    <property type="entry name" value="HTH_3"/>
    <property type="match status" value="1"/>
</dbReference>
<reference evidence="4" key="1">
    <citation type="submission" date="2023-06" db="EMBL/GenBank/DDBJ databases">
        <title>Genomic of Agaribacillus aureum.</title>
        <authorList>
            <person name="Wang G."/>
        </authorList>
    </citation>
    <scope>NUCLEOTIDE SEQUENCE</scope>
    <source>
        <strain evidence="4">BMA12</strain>
    </source>
</reference>
<gene>
    <name evidence="4" type="ORF">QQ020_28005</name>
</gene>
<evidence type="ECO:0000313" key="5">
    <source>
        <dbReference type="Proteomes" id="UP001172083"/>
    </source>
</evidence>
<dbReference type="SUPFAM" id="SSF47413">
    <property type="entry name" value="lambda repressor-like DNA-binding domains"/>
    <property type="match status" value="1"/>
</dbReference>
<keyword evidence="2" id="KW-0175">Coiled coil</keyword>
<dbReference type="PANTHER" id="PTHR46558:SF11">
    <property type="entry name" value="HTH-TYPE TRANSCRIPTIONAL REGULATOR XRE"/>
    <property type="match status" value="1"/>
</dbReference>
<dbReference type="CDD" id="cd00093">
    <property type="entry name" value="HTH_XRE"/>
    <property type="match status" value="1"/>
</dbReference>
<evidence type="ECO:0000259" key="3">
    <source>
        <dbReference type="PROSITE" id="PS50943"/>
    </source>
</evidence>
<feature type="coiled-coil region" evidence="2">
    <location>
        <begin position="129"/>
        <end position="156"/>
    </location>
</feature>
<dbReference type="PROSITE" id="PS50943">
    <property type="entry name" value="HTH_CROC1"/>
    <property type="match status" value="1"/>
</dbReference>
<dbReference type="SMART" id="SM00530">
    <property type="entry name" value="HTH_XRE"/>
    <property type="match status" value="1"/>
</dbReference>